<gene>
    <name evidence="4" type="ORF">KDN34_05435</name>
</gene>
<evidence type="ECO:0000313" key="5">
    <source>
        <dbReference type="Proteomes" id="UP000679575"/>
    </source>
</evidence>
<reference evidence="4 5" key="1">
    <citation type="submission" date="2021-04" db="EMBL/GenBank/DDBJ databases">
        <title>Novel species identification of genus Shewanella.</title>
        <authorList>
            <person name="Liu G."/>
        </authorList>
    </citation>
    <scope>NUCLEOTIDE SEQUENCE [LARGE SCALE GENOMIC DNA]</scope>
    <source>
        <strain evidence="4 5">FJAT-54481</strain>
    </source>
</reference>
<evidence type="ECO:0000256" key="2">
    <source>
        <dbReference type="ARBA" id="ARBA00022695"/>
    </source>
</evidence>
<accession>A0ABX7YX40</accession>
<dbReference type="Pfam" id="PF01467">
    <property type="entry name" value="CTP_transf_like"/>
    <property type="match status" value="1"/>
</dbReference>
<dbReference type="InterPro" id="IPR014729">
    <property type="entry name" value="Rossmann-like_a/b/a_fold"/>
</dbReference>
<dbReference type="GO" id="GO:0016779">
    <property type="term" value="F:nucleotidyltransferase activity"/>
    <property type="evidence" value="ECO:0007669"/>
    <property type="project" value="UniProtKB-KW"/>
</dbReference>
<sequence>MKDVVITYGTFDLFHVGHVRLLKRLKALGDKLVVGISSDEFNKIKGKTSFFSYDERAEIVGACKYVDEVFAEHHWEQKIDDIIRYNATIFAMGDDWKGRFDHLEPYCKVIYLQRTEEISTTSIKSQLSQINRSELDRIQNSLHDVIEIVKAMGPQQ</sequence>
<proteinExistence type="predicted"/>
<protein>
    <submittedName>
        <fullName evidence="4">Adenylyltransferase/cytidyltransferase family protein</fullName>
    </submittedName>
</protein>
<feature type="domain" description="Cytidyltransferase-like" evidence="3">
    <location>
        <begin position="6"/>
        <end position="124"/>
    </location>
</feature>
<keyword evidence="1" id="KW-0808">Transferase</keyword>
<dbReference type="Gene3D" id="3.40.50.620">
    <property type="entry name" value="HUPs"/>
    <property type="match status" value="1"/>
</dbReference>
<evidence type="ECO:0000259" key="3">
    <source>
        <dbReference type="Pfam" id="PF01467"/>
    </source>
</evidence>
<evidence type="ECO:0000313" key="4">
    <source>
        <dbReference type="EMBL" id="QUN06890.1"/>
    </source>
</evidence>
<dbReference type="Proteomes" id="UP000679575">
    <property type="component" value="Chromosome"/>
</dbReference>
<dbReference type="RefSeq" id="WP_212595897.1">
    <property type="nucleotide sequence ID" value="NZ_CP073587.1"/>
</dbReference>
<organism evidence="4 5">
    <name type="scientific">Shewanella yunxiaonensis</name>
    <dbReference type="NCBI Taxonomy" id="2829809"/>
    <lineage>
        <taxon>Bacteria</taxon>
        <taxon>Pseudomonadati</taxon>
        <taxon>Pseudomonadota</taxon>
        <taxon>Gammaproteobacteria</taxon>
        <taxon>Alteromonadales</taxon>
        <taxon>Shewanellaceae</taxon>
        <taxon>Shewanella</taxon>
    </lineage>
</organism>
<keyword evidence="5" id="KW-1185">Reference proteome</keyword>
<evidence type="ECO:0000256" key="1">
    <source>
        <dbReference type="ARBA" id="ARBA00022679"/>
    </source>
</evidence>
<dbReference type="PANTHER" id="PTHR43793:SF1">
    <property type="entry name" value="FAD SYNTHASE"/>
    <property type="match status" value="1"/>
</dbReference>
<name>A0ABX7YX40_9GAMM</name>
<keyword evidence="2 4" id="KW-0548">Nucleotidyltransferase</keyword>
<dbReference type="NCBIfam" id="TIGR00125">
    <property type="entry name" value="cyt_tran_rel"/>
    <property type="match status" value="1"/>
</dbReference>
<dbReference type="SUPFAM" id="SSF52374">
    <property type="entry name" value="Nucleotidylyl transferase"/>
    <property type="match status" value="1"/>
</dbReference>
<dbReference type="EMBL" id="CP073587">
    <property type="protein sequence ID" value="QUN06890.1"/>
    <property type="molecule type" value="Genomic_DNA"/>
</dbReference>
<dbReference type="InterPro" id="IPR050385">
    <property type="entry name" value="Archaeal_FAD_synthase"/>
</dbReference>
<dbReference type="PANTHER" id="PTHR43793">
    <property type="entry name" value="FAD SYNTHASE"/>
    <property type="match status" value="1"/>
</dbReference>
<dbReference type="InterPro" id="IPR004821">
    <property type="entry name" value="Cyt_trans-like"/>
</dbReference>